<dbReference type="Proteomes" id="UP000603200">
    <property type="component" value="Unassembled WGS sequence"/>
</dbReference>
<evidence type="ECO:0000313" key="3">
    <source>
        <dbReference type="Proteomes" id="UP000603200"/>
    </source>
</evidence>
<keyword evidence="3" id="KW-1185">Reference proteome</keyword>
<proteinExistence type="predicted"/>
<reference evidence="2 3" key="1">
    <citation type="submission" date="2021-01" db="EMBL/GenBank/DDBJ databases">
        <title>Whole genome shotgun sequence of Actinoplanes humidus NBRC 14915.</title>
        <authorList>
            <person name="Komaki H."/>
            <person name="Tamura T."/>
        </authorList>
    </citation>
    <scope>NUCLEOTIDE SEQUENCE [LARGE SCALE GENOMIC DNA]</scope>
    <source>
        <strain evidence="2 3">NBRC 14915</strain>
    </source>
</reference>
<name>A0ABQ4A788_9ACTN</name>
<organism evidence="2 3">
    <name type="scientific">Winogradskya humida</name>
    <dbReference type="NCBI Taxonomy" id="113566"/>
    <lineage>
        <taxon>Bacteria</taxon>
        <taxon>Bacillati</taxon>
        <taxon>Actinomycetota</taxon>
        <taxon>Actinomycetes</taxon>
        <taxon>Micromonosporales</taxon>
        <taxon>Micromonosporaceae</taxon>
        <taxon>Winogradskya</taxon>
    </lineage>
</organism>
<evidence type="ECO:0000313" key="2">
    <source>
        <dbReference type="EMBL" id="GIE26730.1"/>
    </source>
</evidence>
<gene>
    <name evidence="2" type="ORF">Ahu01nite_098320</name>
</gene>
<comment type="caution">
    <text evidence="2">The sequence shown here is derived from an EMBL/GenBank/DDBJ whole genome shotgun (WGS) entry which is preliminary data.</text>
</comment>
<dbReference type="RefSeq" id="WP_203843626.1">
    <property type="nucleotide sequence ID" value="NZ_BAAATV010000016.1"/>
</dbReference>
<accession>A0ABQ4A788</accession>
<dbReference type="EMBL" id="BOMN01000149">
    <property type="protein sequence ID" value="GIE26730.1"/>
    <property type="molecule type" value="Genomic_DNA"/>
</dbReference>
<sequence>MKSDHLTPEQRTLLSDLESAAEGRDARDVLRDEFDAPAADKAAVSEVLGGPGAGAEFLEAK</sequence>
<protein>
    <submittedName>
        <fullName evidence="2">Uncharacterized protein</fullName>
    </submittedName>
</protein>
<evidence type="ECO:0000256" key="1">
    <source>
        <dbReference type="SAM" id="MobiDB-lite"/>
    </source>
</evidence>
<feature type="region of interest" description="Disordered" evidence="1">
    <location>
        <begin position="1"/>
        <end position="26"/>
    </location>
</feature>